<evidence type="ECO:0000313" key="1">
    <source>
        <dbReference type="EMBL" id="KAG0653696.1"/>
    </source>
</evidence>
<dbReference type="OrthoDB" id="10497011at2759"/>
<dbReference type="Proteomes" id="UP000777482">
    <property type="component" value="Unassembled WGS sequence"/>
</dbReference>
<reference evidence="1 2" key="1">
    <citation type="submission" date="2020-11" db="EMBL/GenBank/DDBJ databases">
        <title>Kefir isolates.</title>
        <authorList>
            <person name="Marcisauskas S."/>
            <person name="Kim Y."/>
            <person name="Blasche S."/>
        </authorList>
    </citation>
    <scope>NUCLEOTIDE SEQUENCE [LARGE SCALE GENOMIC DNA]</scope>
    <source>
        <strain evidence="1 2">KR</strain>
    </source>
</reference>
<protein>
    <submittedName>
        <fullName evidence="1">Uncharacterized protein</fullName>
    </submittedName>
</protein>
<dbReference type="AlphaFoldDB" id="A0A9P7B1R7"/>
<proteinExistence type="predicted"/>
<gene>
    <name evidence="1" type="ORF">C6P46_002345</name>
</gene>
<accession>A0A9P7B1R7</accession>
<sequence>MLDRLPTELLLVIAELAAPQTAHSRYSLSVGRRRWFTSLASICRSLWHRLRPLIHTEIWIFDEDEASALASALERDPTLAPFTKRLICSYISANNLEELGRVFPLFNNVRSVDIDRSGTKAAPLELSTIERLGALTDLSLEECWVAPTLPRLDQLETLCLCYKNLVVQPGKDVHLAPIRIITELSSASKRSLRLLEQDRHFRFDDADSPPPDFANLTLFELDGMSFETMRGFGVFPSLTCRVVLRCDFDDLEQTLALHYPDSARSFPSKFQIWVHSDAPPGFTRHSSTQVEGHLQALISVAPNLSALTLPLNLGIGSDEIAEARAHIYEFLKQFVKTKIPIHFHNEPRDMDEHIPDPDFKTLDEFDGEGYFSDLVEGKVDDPELRNFRVMVV</sequence>
<organism evidence="1 2">
    <name type="scientific">Rhodotorula mucilaginosa</name>
    <name type="common">Yeast</name>
    <name type="synonym">Rhodotorula rubra</name>
    <dbReference type="NCBI Taxonomy" id="5537"/>
    <lineage>
        <taxon>Eukaryota</taxon>
        <taxon>Fungi</taxon>
        <taxon>Dikarya</taxon>
        <taxon>Basidiomycota</taxon>
        <taxon>Pucciniomycotina</taxon>
        <taxon>Microbotryomycetes</taxon>
        <taxon>Sporidiobolales</taxon>
        <taxon>Sporidiobolaceae</taxon>
        <taxon>Rhodotorula</taxon>
    </lineage>
</organism>
<dbReference type="EMBL" id="PUHQ01000181">
    <property type="protein sequence ID" value="KAG0653696.1"/>
    <property type="molecule type" value="Genomic_DNA"/>
</dbReference>
<comment type="caution">
    <text evidence="1">The sequence shown here is derived from an EMBL/GenBank/DDBJ whole genome shotgun (WGS) entry which is preliminary data.</text>
</comment>
<evidence type="ECO:0000313" key="2">
    <source>
        <dbReference type="Proteomes" id="UP000777482"/>
    </source>
</evidence>
<keyword evidence="2" id="KW-1185">Reference proteome</keyword>
<name>A0A9P7B1R7_RHOMI</name>